<dbReference type="CDD" id="cd08646">
    <property type="entry name" value="FMT_core_Met-tRNA-FMT_N"/>
    <property type="match status" value="1"/>
</dbReference>
<dbReference type="Pfam" id="PF00551">
    <property type="entry name" value="Formyl_trans_N"/>
    <property type="match status" value="1"/>
</dbReference>
<accession>A0A178Z3G4</accession>
<comment type="caution">
    <text evidence="3">The sequence shown here is derived from an EMBL/GenBank/DDBJ whole genome shotgun (WGS) entry which is preliminary data.</text>
</comment>
<dbReference type="EMBL" id="LVYI01000014">
    <property type="protein sequence ID" value="OAP54319.1"/>
    <property type="molecule type" value="Genomic_DNA"/>
</dbReference>
<feature type="domain" description="Formyl transferase N-terminal" evidence="2">
    <location>
        <begin position="44"/>
        <end position="206"/>
    </location>
</feature>
<dbReference type="InterPro" id="IPR041711">
    <property type="entry name" value="Met-tRNA-FMT_N"/>
</dbReference>
<dbReference type="Proteomes" id="UP000078343">
    <property type="component" value="Unassembled WGS sequence"/>
</dbReference>
<keyword evidence="3" id="KW-0808">Transferase</keyword>
<sequence>MRYLPFCVATCSPLRAFALKWSFAKGVGARHLSSLKSESDDPLRILFCGTDQFSVASLQALEKYSKTPESNILSIDVVTKTDKRVGRGRKLVKPPDIKPAALKLGLPVHQIDTFTGWSPPTFSDTATPFCNLVIAVSFGLLIPPRILRVAKYGGLNVHPSMLPDLRGPAPIQWAIITGRQRTGISLQTLHPTRFDEGIVLDQTTPPGLDIPNPDEITTEELTSYLAPIGAKLLVDAIRNRLYIPPYKAVESRDSTNVDLTHAPKVTNELCAIDFEALTKSEILRRNRALRSLHSFVRFGPETHQVLRINFGTDMRDIRDGDIPEEVRIAAEVTPAGVPYAIVAAHENVNESSKPLIINARSDKYQGSQQIVIPIITVASRAKGPV</sequence>
<dbReference type="EC" id="2.1.2.9" evidence="1"/>
<evidence type="ECO:0000313" key="3">
    <source>
        <dbReference type="EMBL" id="OAP54319.1"/>
    </source>
</evidence>
<dbReference type="PANTHER" id="PTHR11138">
    <property type="entry name" value="METHIONYL-TRNA FORMYLTRANSFERASE"/>
    <property type="match status" value="1"/>
</dbReference>
<evidence type="ECO:0000256" key="1">
    <source>
        <dbReference type="ARBA" id="ARBA00012261"/>
    </source>
</evidence>
<dbReference type="PANTHER" id="PTHR11138:SF5">
    <property type="entry name" value="METHIONYL-TRNA FORMYLTRANSFERASE, MITOCHONDRIAL"/>
    <property type="match status" value="1"/>
</dbReference>
<dbReference type="AlphaFoldDB" id="A0A178Z3G4"/>
<dbReference type="GO" id="GO:0005739">
    <property type="term" value="C:mitochondrion"/>
    <property type="evidence" value="ECO:0007669"/>
    <property type="project" value="TreeGrafter"/>
</dbReference>
<keyword evidence="4" id="KW-1185">Reference proteome</keyword>
<dbReference type="GO" id="GO:0004479">
    <property type="term" value="F:methionyl-tRNA formyltransferase activity"/>
    <property type="evidence" value="ECO:0007669"/>
    <property type="project" value="UniProtKB-EC"/>
</dbReference>
<gene>
    <name evidence="3" type="ORF">AYL99_11420</name>
</gene>
<organism evidence="3 4">
    <name type="scientific">Fonsecaea erecta</name>
    <dbReference type="NCBI Taxonomy" id="1367422"/>
    <lineage>
        <taxon>Eukaryota</taxon>
        <taxon>Fungi</taxon>
        <taxon>Dikarya</taxon>
        <taxon>Ascomycota</taxon>
        <taxon>Pezizomycotina</taxon>
        <taxon>Eurotiomycetes</taxon>
        <taxon>Chaetothyriomycetidae</taxon>
        <taxon>Chaetothyriales</taxon>
        <taxon>Herpotrichiellaceae</taxon>
        <taxon>Fonsecaea</taxon>
    </lineage>
</organism>
<dbReference type="RefSeq" id="XP_018687686.1">
    <property type="nucleotide sequence ID" value="XM_018842926.1"/>
</dbReference>
<evidence type="ECO:0000313" key="4">
    <source>
        <dbReference type="Proteomes" id="UP000078343"/>
    </source>
</evidence>
<dbReference type="InterPro" id="IPR036477">
    <property type="entry name" value="Formyl_transf_N_sf"/>
</dbReference>
<dbReference type="SUPFAM" id="SSF53328">
    <property type="entry name" value="Formyltransferase"/>
    <property type="match status" value="1"/>
</dbReference>
<protein>
    <recommendedName>
        <fullName evidence="1">methionyl-tRNA formyltransferase</fullName>
        <ecNumber evidence="1">2.1.2.9</ecNumber>
    </recommendedName>
</protein>
<dbReference type="STRING" id="1367422.A0A178Z3G4"/>
<dbReference type="OrthoDB" id="10268103at2759"/>
<reference evidence="3 4" key="1">
    <citation type="submission" date="2016-04" db="EMBL/GenBank/DDBJ databases">
        <title>Draft genome of Fonsecaea erecta CBS 125763.</title>
        <authorList>
            <person name="Weiss V.A."/>
            <person name="Vicente V.A."/>
            <person name="Raittz R.T."/>
            <person name="Moreno L.F."/>
            <person name="De Souza E.M."/>
            <person name="Pedrosa F.O."/>
            <person name="Steffens M.B."/>
            <person name="Faoro H."/>
            <person name="Tadra-Sfeir M.Z."/>
            <person name="Najafzadeh M.J."/>
            <person name="Felipe M.S."/>
            <person name="Teixeira M."/>
            <person name="Sun J."/>
            <person name="Xi L."/>
            <person name="Gomes R."/>
            <person name="De Azevedo C.M."/>
            <person name="Salgado C.G."/>
            <person name="Da Silva M.B."/>
            <person name="Nascimento M.F."/>
            <person name="Queiroz-Telles F."/>
            <person name="Attili D.S."/>
            <person name="Gorbushina A."/>
        </authorList>
    </citation>
    <scope>NUCLEOTIDE SEQUENCE [LARGE SCALE GENOMIC DNA]</scope>
    <source>
        <strain evidence="3 4">CBS 125763</strain>
    </source>
</reference>
<dbReference type="Gene3D" id="3.40.50.12230">
    <property type="match status" value="1"/>
</dbReference>
<proteinExistence type="predicted"/>
<dbReference type="InterPro" id="IPR002376">
    <property type="entry name" value="Formyl_transf_N"/>
</dbReference>
<dbReference type="GeneID" id="30015588"/>
<evidence type="ECO:0000259" key="2">
    <source>
        <dbReference type="Pfam" id="PF00551"/>
    </source>
</evidence>
<name>A0A178Z3G4_9EURO</name>